<dbReference type="EMBL" id="JAFHKK010000003">
    <property type="protein sequence ID" value="MBN2963653.1"/>
    <property type="molecule type" value="Genomic_DNA"/>
</dbReference>
<evidence type="ECO:0000313" key="5">
    <source>
        <dbReference type="Proteomes" id="UP000703590"/>
    </source>
</evidence>
<proteinExistence type="predicted"/>
<dbReference type="Gene3D" id="3.30.70.1070">
    <property type="entry name" value="Sporulation related repeat"/>
    <property type="match status" value="1"/>
</dbReference>
<evidence type="ECO:0000256" key="2">
    <source>
        <dbReference type="SAM" id="Phobius"/>
    </source>
</evidence>
<dbReference type="Proteomes" id="UP000703590">
    <property type="component" value="Unassembled WGS sequence"/>
</dbReference>
<dbReference type="PROSITE" id="PS51724">
    <property type="entry name" value="SPOR"/>
    <property type="match status" value="1"/>
</dbReference>
<feature type="region of interest" description="Disordered" evidence="1">
    <location>
        <begin position="103"/>
        <end position="148"/>
    </location>
</feature>
<dbReference type="SUPFAM" id="SSF110997">
    <property type="entry name" value="Sporulation related repeat"/>
    <property type="match status" value="1"/>
</dbReference>
<name>A0ABS2WQH7_9BACT</name>
<evidence type="ECO:0000256" key="1">
    <source>
        <dbReference type="SAM" id="MobiDB-lite"/>
    </source>
</evidence>
<keyword evidence="2" id="KW-1133">Transmembrane helix</keyword>
<dbReference type="RefSeq" id="WP_205458088.1">
    <property type="nucleotide sequence ID" value="NZ_JAFHKK010000003.1"/>
</dbReference>
<feature type="transmembrane region" description="Helical" evidence="2">
    <location>
        <begin position="26"/>
        <end position="47"/>
    </location>
</feature>
<gene>
    <name evidence="4" type="ORF">JWV37_02580</name>
</gene>
<feature type="compositionally biased region" description="Pro residues" evidence="1">
    <location>
        <begin position="127"/>
        <end position="144"/>
    </location>
</feature>
<comment type="caution">
    <text evidence="4">The sequence shown here is derived from an EMBL/GenBank/DDBJ whole genome shotgun (WGS) entry which is preliminary data.</text>
</comment>
<accession>A0ABS2WQH7</accession>
<keyword evidence="5" id="KW-1185">Reference proteome</keyword>
<reference evidence="4 5" key="1">
    <citation type="submission" date="2021-02" db="EMBL/GenBank/DDBJ databases">
        <title>Sulfurospirillum tamanensis sp. nov.</title>
        <authorList>
            <person name="Frolova A."/>
            <person name="Merkel A."/>
            <person name="Slobodkin A."/>
        </authorList>
    </citation>
    <scope>NUCLEOTIDE SEQUENCE [LARGE SCALE GENOMIC DNA]</scope>
    <source>
        <strain evidence="4 5">T05b</strain>
    </source>
</reference>
<organism evidence="4 5">
    <name type="scientific">Sulfurospirillum tamanense</name>
    <dbReference type="NCBI Taxonomy" id="2813362"/>
    <lineage>
        <taxon>Bacteria</taxon>
        <taxon>Pseudomonadati</taxon>
        <taxon>Campylobacterota</taxon>
        <taxon>Epsilonproteobacteria</taxon>
        <taxon>Campylobacterales</taxon>
        <taxon>Sulfurospirillaceae</taxon>
        <taxon>Sulfurospirillum</taxon>
    </lineage>
</organism>
<protein>
    <submittedName>
        <fullName evidence="4">SPOR domain-containing protein</fullName>
    </submittedName>
</protein>
<evidence type="ECO:0000313" key="4">
    <source>
        <dbReference type="EMBL" id="MBN2963653.1"/>
    </source>
</evidence>
<evidence type="ECO:0000259" key="3">
    <source>
        <dbReference type="PROSITE" id="PS51724"/>
    </source>
</evidence>
<dbReference type="InterPro" id="IPR036680">
    <property type="entry name" value="SPOR-like_sf"/>
</dbReference>
<reference evidence="4 5" key="3">
    <citation type="submission" date="2021-02" db="EMBL/GenBank/DDBJ databases">
        <authorList>
            <person name="Merkel A.Y."/>
        </authorList>
    </citation>
    <scope>NUCLEOTIDE SEQUENCE [LARGE SCALE GENOMIC DNA]</scope>
    <source>
        <strain evidence="4 5">T05b</strain>
    </source>
</reference>
<sequence length="241" mass="26411">MEDKNELSDIVLDKDDGAKGMKLKRILVIAAVLVLLFLVVLIIMRALNKPSPEQEARLILPPEPQSTTAPSVAEEKLFQQVPIINEEPKESFEDMVKKLKEKELNRTPEAAPKVPLSEPEPQEVATPTPPRPVAPVAQPTPVPSTPLVQPRAETVAPKGDHLATSGIYIQVASVTRTNPDAAYLKSIQDKSFNYHLYRTTVGEQTLTKVLVGPYATNEAARAALVSVKQDLSPNAFIFRVP</sequence>
<keyword evidence="2" id="KW-0472">Membrane</keyword>
<dbReference type="Pfam" id="PF05036">
    <property type="entry name" value="SPOR"/>
    <property type="match status" value="1"/>
</dbReference>
<dbReference type="InterPro" id="IPR007730">
    <property type="entry name" value="SPOR-like_dom"/>
</dbReference>
<keyword evidence="2" id="KW-0812">Transmembrane</keyword>
<reference evidence="5" key="2">
    <citation type="submission" date="2021-02" db="EMBL/GenBank/DDBJ databases">
        <title>Sulfurospirillum tamanensis sp. nov.</title>
        <authorList>
            <person name="Merkel A.Y."/>
        </authorList>
    </citation>
    <scope>NUCLEOTIDE SEQUENCE [LARGE SCALE GENOMIC DNA]</scope>
    <source>
        <strain evidence="5">T05b</strain>
    </source>
</reference>
<feature type="domain" description="SPOR" evidence="3">
    <location>
        <begin position="161"/>
        <end position="240"/>
    </location>
</feature>